<dbReference type="Gene3D" id="1.10.3720.10">
    <property type="entry name" value="MetI-like"/>
    <property type="match status" value="1"/>
</dbReference>
<evidence type="ECO:0000259" key="10">
    <source>
        <dbReference type="PROSITE" id="PS50928"/>
    </source>
</evidence>
<dbReference type="CDD" id="cd06261">
    <property type="entry name" value="TM_PBP2"/>
    <property type="match status" value="1"/>
</dbReference>
<feature type="transmembrane region" description="Helical" evidence="9">
    <location>
        <begin position="131"/>
        <end position="161"/>
    </location>
</feature>
<gene>
    <name evidence="11" type="ORF">FDP22_05840</name>
</gene>
<keyword evidence="8 9" id="KW-0472">Membrane</keyword>
<dbReference type="GO" id="GO:0015031">
    <property type="term" value="P:protein transport"/>
    <property type="evidence" value="ECO:0007669"/>
    <property type="project" value="UniProtKB-KW"/>
</dbReference>
<keyword evidence="7 9" id="KW-1133">Transmembrane helix</keyword>
<protein>
    <submittedName>
        <fullName evidence="11">ABC transporter permease</fullName>
    </submittedName>
</protein>
<feature type="transmembrane region" description="Helical" evidence="9">
    <location>
        <begin position="255"/>
        <end position="278"/>
    </location>
</feature>
<dbReference type="PROSITE" id="PS50928">
    <property type="entry name" value="ABC_TM1"/>
    <property type="match status" value="1"/>
</dbReference>
<evidence type="ECO:0000256" key="5">
    <source>
        <dbReference type="ARBA" id="ARBA00022856"/>
    </source>
</evidence>
<dbReference type="GO" id="GO:0055085">
    <property type="term" value="P:transmembrane transport"/>
    <property type="evidence" value="ECO:0007669"/>
    <property type="project" value="InterPro"/>
</dbReference>
<dbReference type="KEGG" id="ppru:FDP22_05840"/>
<dbReference type="OrthoDB" id="9766870at2"/>
<keyword evidence="12" id="KW-1185">Reference proteome</keyword>
<evidence type="ECO:0000256" key="3">
    <source>
        <dbReference type="ARBA" id="ARBA00022475"/>
    </source>
</evidence>
<dbReference type="GO" id="GO:0015833">
    <property type="term" value="P:peptide transport"/>
    <property type="evidence" value="ECO:0007669"/>
    <property type="project" value="UniProtKB-KW"/>
</dbReference>
<evidence type="ECO:0000313" key="11">
    <source>
        <dbReference type="EMBL" id="QDL91349.1"/>
    </source>
</evidence>
<keyword evidence="5" id="KW-0571">Peptide transport</keyword>
<dbReference type="SUPFAM" id="SSF161098">
    <property type="entry name" value="MetI-like"/>
    <property type="match status" value="1"/>
</dbReference>
<organism evidence="11 12">
    <name type="scientific">Paroceanicella profunda</name>
    <dbReference type="NCBI Taxonomy" id="2579971"/>
    <lineage>
        <taxon>Bacteria</taxon>
        <taxon>Pseudomonadati</taxon>
        <taxon>Pseudomonadota</taxon>
        <taxon>Alphaproteobacteria</taxon>
        <taxon>Rhodobacterales</taxon>
        <taxon>Paracoccaceae</taxon>
        <taxon>Paroceanicella</taxon>
    </lineage>
</organism>
<dbReference type="RefSeq" id="WP_138575747.1">
    <property type="nucleotide sequence ID" value="NZ_CP040818.1"/>
</dbReference>
<keyword evidence="2 9" id="KW-0813">Transport</keyword>
<feature type="transmembrane region" description="Helical" evidence="9">
    <location>
        <begin position="23"/>
        <end position="45"/>
    </location>
</feature>
<comment type="subcellular location">
    <subcellularLocation>
        <location evidence="1 9">Cell membrane</location>
        <topology evidence="1 9">Multi-pass membrane protein</topology>
    </subcellularLocation>
</comment>
<keyword evidence="3" id="KW-1003">Cell membrane</keyword>
<dbReference type="AlphaFoldDB" id="A0A5B8FXR2"/>
<keyword evidence="4 9" id="KW-0812">Transmembrane</keyword>
<name>A0A5B8FXR2_9RHOB</name>
<dbReference type="Proteomes" id="UP000305888">
    <property type="component" value="Chromosome"/>
</dbReference>
<evidence type="ECO:0000256" key="9">
    <source>
        <dbReference type="RuleBase" id="RU363032"/>
    </source>
</evidence>
<feature type="domain" description="ABC transmembrane type-1" evidence="10">
    <location>
        <begin position="89"/>
        <end position="278"/>
    </location>
</feature>
<evidence type="ECO:0000256" key="7">
    <source>
        <dbReference type="ARBA" id="ARBA00022989"/>
    </source>
</evidence>
<dbReference type="InterPro" id="IPR035906">
    <property type="entry name" value="MetI-like_sf"/>
</dbReference>
<dbReference type="InterPro" id="IPR050366">
    <property type="entry name" value="BP-dependent_transpt_permease"/>
</dbReference>
<sequence>MSAVAETIREKATGRRRGPGSRAVLPFLAIFAAFVLIAVFAPLIAPNDPNSQNLMGRLKAPGVTARGITYWLGSDELGRDLLTRLIWGARISLSVAVLSVALSGVVGTVLGMAAAQARGWVETVIMRLVDVFLSIPAVLLAIITVAVLGPGFTNVVIVLALTRWPRYARVAYGQTLSVANMPYVRLARFMGASTPRILFIHILPNIIGAITVVATLEFGLMVLFEAGLSFLGLGVQPPTASWGAMLSVGRNYVGSAWWISAFPGLCLFLLVLSVNLIGDHLRDRLDPKSR</sequence>
<dbReference type="GO" id="GO:0005886">
    <property type="term" value="C:plasma membrane"/>
    <property type="evidence" value="ECO:0007669"/>
    <property type="project" value="UniProtKB-SubCell"/>
</dbReference>
<dbReference type="Pfam" id="PF00528">
    <property type="entry name" value="BPD_transp_1"/>
    <property type="match status" value="1"/>
</dbReference>
<feature type="transmembrane region" description="Helical" evidence="9">
    <location>
        <begin position="85"/>
        <end position="110"/>
    </location>
</feature>
<feature type="transmembrane region" description="Helical" evidence="9">
    <location>
        <begin position="198"/>
        <end position="224"/>
    </location>
</feature>
<accession>A0A5B8FXR2</accession>
<dbReference type="InterPro" id="IPR000515">
    <property type="entry name" value="MetI-like"/>
</dbReference>
<evidence type="ECO:0000256" key="8">
    <source>
        <dbReference type="ARBA" id="ARBA00023136"/>
    </source>
</evidence>
<dbReference type="PANTHER" id="PTHR43386:SF1">
    <property type="entry name" value="D,D-DIPEPTIDE TRANSPORT SYSTEM PERMEASE PROTEIN DDPC-RELATED"/>
    <property type="match status" value="1"/>
</dbReference>
<reference evidence="11 12" key="1">
    <citation type="submission" date="2019-06" db="EMBL/GenBank/DDBJ databases">
        <title>Genome sequence of Rhodobacteraceae bacterium D4M1.</title>
        <authorList>
            <person name="Cao J."/>
        </authorList>
    </citation>
    <scope>NUCLEOTIDE SEQUENCE [LARGE SCALE GENOMIC DNA]</scope>
    <source>
        <strain evidence="11 12">D4M1</strain>
    </source>
</reference>
<keyword evidence="6" id="KW-0653">Protein transport</keyword>
<dbReference type="InterPro" id="IPR025966">
    <property type="entry name" value="OppC_N"/>
</dbReference>
<evidence type="ECO:0000256" key="1">
    <source>
        <dbReference type="ARBA" id="ARBA00004651"/>
    </source>
</evidence>
<evidence type="ECO:0000256" key="2">
    <source>
        <dbReference type="ARBA" id="ARBA00022448"/>
    </source>
</evidence>
<evidence type="ECO:0000256" key="4">
    <source>
        <dbReference type="ARBA" id="ARBA00022692"/>
    </source>
</evidence>
<dbReference type="PANTHER" id="PTHR43386">
    <property type="entry name" value="OLIGOPEPTIDE TRANSPORT SYSTEM PERMEASE PROTEIN APPC"/>
    <property type="match status" value="1"/>
</dbReference>
<evidence type="ECO:0000313" key="12">
    <source>
        <dbReference type="Proteomes" id="UP000305888"/>
    </source>
</evidence>
<evidence type="ECO:0000256" key="6">
    <source>
        <dbReference type="ARBA" id="ARBA00022927"/>
    </source>
</evidence>
<comment type="similarity">
    <text evidence="9">Belongs to the binding-protein-dependent transport system permease family.</text>
</comment>
<dbReference type="Pfam" id="PF12911">
    <property type="entry name" value="OppC_N"/>
    <property type="match status" value="1"/>
</dbReference>
<dbReference type="EMBL" id="CP040818">
    <property type="protein sequence ID" value="QDL91349.1"/>
    <property type="molecule type" value="Genomic_DNA"/>
</dbReference>
<proteinExistence type="inferred from homology"/>